<evidence type="ECO:0000313" key="11">
    <source>
        <dbReference type="Proteomes" id="UP001596997"/>
    </source>
</evidence>
<sequence length="624" mass="68864">MKQKLLLLLCIVTISFQPIQAQSPNEQIAENWIQQNKSKLKIQDHHSFKMLFNRKGPSGETLRYYQMVNGVRVYNAELTIHINTIGDVSYVANAYNRDVDAINTNPAISADEAYNTAIRNLNNPGFTRKKEEGLFVYPLNGETKLVYSFKTSSENLNGYWETIVDANSGDIISSKDIALYHKRHNNEKEKKSDKEKNHETKISAGNNTAAVMATGTAMVFDPDPLSVAQVAYGGQYVDNNDATNASLSATRTQVNLPDIEFSGGTYRLKGTYAEIASLQNPSTGLFTQASNAFHFTRNEQGFEAAQVYYHVDKSIRYINQTLGITLVSRFNNGVVEFDPHAHNGADQSTYGGGELNFGEGGIDDGECTDVILHELGHGLHDWVTNGGLSQENGLSEGSGDYWAQSYSRSVNGWTTGNDPHNLYNKVFKWDGNSTWNGRRSDVSAQYPGGLVGQIHTDGQIWATVLMEIYDIIGKTKIDAAFLEGLGMTNSSTNQPQAATAVRQAAMDMVIAGRFGMTCADVDAMTARFNARGYNLPALNCTTLSTDEFLLVDNISIFPNPTNNNLNFKNVHKSYEVEVFNLLGQKIIATQINENNTSINVSNLSNGTYLVKFKNIDGALKFVKL</sequence>
<dbReference type="PANTHER" id="PTHR33794:SF1">
    <property type="entry name" value="BACILLOLYSIN"/>
    <property type="match status" value="1"/>
</dbReference>
<feature type="domain" description="Secretion system C-terminal sorting" evidence="9">
    <location>
        <begin position="556"/>
        <end position="616"/>
    </location>
</feature>
<dbReference type="SUPFAM" id="SSF55486">
    <property type="entry name" value="Metalloproteases ('zincins'), catalytic domain"/>
    <property type="match status" value="1"/>
</dbReference>
<dbReference type="EMBL" id="JBHTJM010000002">
    <property type="protein sequence ID" value="MFD0962735.1"/>
    <property type="molecule type" value="Genomic_DNA"/>
</dbReference>
<dbReference type="InterPro" id="IPR026444">
    <property type="entry name" value="Secre_tail"/>
</dbReference>
<evidence type="ECO:0000256" key="5">
    <source>
        <dbReference type="ARBA" id="ARBA00022833"/>
    </source>
</evidence>
<accession>A0ABW3HZR0</accession>
<evidence type="ECO:0000313" key="10">
    <source>
        <dbReference type="EMBL" id="MFD0962735.1"/>
    </source>
</evidence>
<keyword evidence="4" id="KW-0378">Hydrolase</keyword>
<name>A0ABW3HZR0_9FLAO</name>
<evidence type="ECO:0000259" key="8">
    <source>
        <dbReference type="Pfam" id="PF07504"/>
    </source>
</evidence>
<comment type="caution">
    <text evidence="10">The sequence shown here is derived from an EMBL/GenBank/DDBJ whole genome shotgun (WGS) entry which is preliminary data.</text>
</comment>
<evidence type="ECO:0000259" key="9">
    <source>
        <dbReference type="Pfam" id="PF18962"/>
    </source>
</evidence>
<dbReference type="RefSeq" id="WP_377712699.1">
    <property type="nucleotide sequence ID" value="NZ_JBHTJM010000002.1"/>
</dbReference>
<gene>
    <name evidence="10" type="ORF">ACFQ1O_01805</name>
</gene>
<dbReference type="Pfam" id="PF07504">
    <property type="entry name" value="FTP"/>
    <property type="match status" value="1"/>
</dbReference>
<evidence type="ECO:0000256" key="2">
    <source>
        <dbReference type="ARBA" id="ARBA00022723"/>
    </source>
</evidence>
<evidence type="ECO:0000256" key="4">
    <source>
        <dbReference type="ARBA" id="ARBA00022801"/>
    </source>
</evidence>
<evidence type="ECO:0000256" key="3">
    <source>
        <dbReference type="ARBA" id="ARBA00022729"/>
    </source>
</evidence>
<dbReference type="PANTHER" id="PTHR33794">
    <property type="entry name" value="BACILLOLYSIN"/>
    <property type="match status" value="1"/>
</dbReference>
<keyword evidence="1" id="KW-0645">Protease</keyword>
<dbReference type="NCBIfam" id="TIGR04183">
    <property type="entry name" value="Por_Secre_tail"/>
    <property type="match status" value="1"/>
</dbReference>
<dbReference type="InterPro" id="IPR050728">
    <property type="entry name" value="Zinc_Metalloprotease_M4"/>
</dbReference>
<keyword evidence="6" id="KW-0482">Metalloprotease</keyword>
<dbReference type="Gene3D" id="3.10.170.10">
    <property type="match status" value="1"/>
</dbReference>
<organism evidence="10 11">
    <name type="scientific">Pseudofulvibacter geojedonensis</name>
    <dbReference type="NCBI Taxonomy" id="1123758"/>
    <lineage>
        <taxon>Bacteria</taxon>
        <taxon>Pseudomonadati</taxon>
        <taxon>Bacteroidota</taxon>
        <taxon>Flavobacteriia</taxon>
        <taxon>Flavobacteriales</taxon>
        <taxon>Flavobacteriaceae</taxon>
        <taxon>Pseudofulvibacter</taxon>
    </lineage>
</organism>
<evidence type="ECO:0000256" key="1">
    <source>
        <dbReference type="ARBA" id="ARBA00022670"/>
    </source>
</evidence>
<dbReference type="Gene3D" id="3.10.450.490">
    <property type="match status" value="1"/>
</dbReference>
<feature type="domain" description="FTP" evidence="8">
    <location>
        <begin position="62"/>
        <end position="94"/>
    </location>
</feature>
<evidence type="ECO:0000256" key="7">
    <source>
        <dbReference type="SAM" id="SignalP"/>
    </source>
</evidence>
<feature type="signal peptide" evidence="7">
    <location>
        <begin position="1"/>
        <end position="21"/>
    </location>
</feature>
<protein>
    <submittedName>
        <fullName evidence="10">T9SS type A sorting domain-containing protein</fullName>
    </submittedName>
</protein>
<dbReference type="Proteomes" id="UP001596997">
    <property type="component" value="Unassembled WGS sequence"/>
</dbReference>
<dbReference type="Pfam" id="PF18962">
    <property type="entry name" value="Por_Secre_tail"/>
    <property type="match status" value="1"/>
</dbReference>
<reference evidence="11" key="1">
    <citation type="journal article" date="2019" name="Int. J. Syst. Evol. Microbiol.">
        <title>The Global Catalogue of Microorganisms (GCM) 10K type strain sequencing project: providing services to taxonomists for standard genome sequencing and annotation.</title>
        <authorList>
            <consortium name="The Broad Institute Genomics Platform"/>
            <consortium name="The Broad Institute Genome Sequencing Center for Infectious Disease"/>
            <person name="Wu L."/>
            <person name="Ma J."/>
        </authorList>
    </citation>
    <scope>NUCLEOTIDE SEQUENCE [LARGE SCALE GENOMIC DNA]</scope>
    <source>
        <strain evidence="11">CCUG 62114</strain>
    </source>
</reference>
<keyword evidence="2" id="KW-0479">Metal-binding</keyword>
<keyword evidence="3 7" id="KW-0732">Signal</keyword>
<keyword evidence="11" id="KW-1185">Reference proteome</keyword>
<dbReference type="InterPro" id="IPR011096">
    <property type="entry name" value="FTP_domain"/>
</dbReference>
<feature type="chain" id="PRO_5047147684" evidence="7">
    <location>
        <begin position="22"/>
        <end position="624"/>
    </location>
</feature>
<evidence type="ECO:0000256" key="6">
    <source>
        <dbReference type="ARBA" id="ARBA00023049"/>
    </source>
</evidence>
<keyword evidence="5" id="KW-0862">Zinc</keyword>
<proteinExistence type="predicted"/>